<evidence type="ECO:0000313" key="2">
    <source>
        <dbReference type="EMBL" id="KAK0435271.1"/>
    </source>
</evidence>
<organism evidence="2 3">
    <name type="scientific">Armillaria borealis</name>
    <dbReference type="NCBI Taxonomy" id="47425"/>
    <lineage>
        <taxon>Eukaryota</taxon>
        <taxon>Fungi</taxon>
        <taxon>Dikarya</taxon>
        <taxon>Basidiomycota</taxon>
        <taxon>Agaricomycotina</taxon>
        <taxon>Agaricomycetes</taxon>
        <taxon>Agaricomycetidae</taxon>
        <taxon>Agaricales</taxon>
        <taxon>Marasmiineae</taxon>
        <taxon>Physalacriaceae</taxon>
        <taxon>Armillaria</taxon>
    </lineage>
</organism>
<dbReference type="PANTHER" id="PTHR42791:SF1">
    <property type="entry name" value="N-ACETYLTRANSFERASE DOMAIN-CONTAINING PROTEIN"/>
    <property type="match status" value="1"/>
</dbReference>
<dbReference type="Gene3D" id="3.40.630.30">
    <property type="match status" value="1"/>
</dbReference>
<evidence type="ECO:0000259" key="1">
    <source>
        <dbReference type="Pfam" id="PF13508"/>
    </source>
</evidence>
<dbReference type="PANTHER" id="PTHR42791">
    <property type="entry name" value="GNAT FAMILY ACETYLTRANSFERASE"/>
    <property type="match status" value="1"/>
</dbReference>
<sequence>MSSPPEAASSINAIVRIATRDDVEAAATVLMRAFSNDPAMNWWGCVKRENEVTDCSSPSPSMVQTMERLLNFQRCLVKITMLVGGIVTLAVLPSSDEKGERVVAVSLWLKPGQTFDLPLTTVLKAGVWSVAMGWGIRGLKRLLVDFTPHVEDTLLKAYKARNIDRLDSWHLLEVVVDPDWQGKGMSSLLMKEGFARTSPKSVHLEATTVNNRDIYAHFGFEVEFIQGLFAQVYLSHAQIDEEHLFGKGRVGRQGLAAKGTAATGYPEWVMTKWET</sequence>
<dbReference type="Pfam" id="PF13508">
    <property type="entry name" value="Acetyltransf_7"/>
    <property type="match status" value="1"/>
</dbReference>
<dbReference type="AlphaFoldDB" id="A0AA39MHP7"/>
<proteinExistence type="predicted"/>
<dbReference type="SUPFAM" id="SSF55729">
    <property type="entry name" value="Acyl-CoA N-acyltransferases (Nat)"/>
    <property type="match status" value="1"/>
</dbReference>
<keyword evidence="3" id="KW-1185">Reference proteome</keyword>
<feature type="domain" description="N-acetyltransferase" evidence="1">
    <location>
        <begin position="169"/>
        <end position="221"/>
    </location>
</feature>
<name>A0AA39MHP7_9AGAR</name>
<dbReference type="InterPro" id="IPR052523">
    <property type="entry name" value="Trichothecene_AcTrans"/>
</dbReference>
<dbReference type="InterPro" id="IPR016181">
    <property type="entry name" value="Acyl_CoA_acyltransferase"/>
</dbReference>
<gene>
    <name evidence="2" type="ORF">EV421DRAFT_1836291</name>
</gene>
<dbReference type="GO" id="GO:0016747">
    <property type="term" value="F:acyltransferase activity, transferring groups other than amino-acyl groups"/>
    <property type="evidence" value="ECO:0007669"/>
    <property type="project" value="InterPro"/>
</dbReference>
<comment type="caution">
    <text evidence="2">The sequence shown here is derived from an EMBL/GenBank/DDBJ whole genome shotgun (WGS) entry which is preliminary data.</text>
</comment>
<evidence type="ECO:0000313" key="3">
    <source>
        <dbReference type="Proteomes" id="UP001175226"/>
    </source>
</evidence>
<dbReference type="EMBL" id="JAUEPT010000064">
    <property type="protein sequence ID" value="KAK0435271.1"/>
    <property type="molecule type" value="Genomic_DNA"/>
</dbReference>
<accession>A0AA39MHP7</accession>
<dbReference type="Proteomes" id="UP001175226">
    <property type="component" value="Unassembled WGS sequence"/>
</dbReference>
<dbReference type="InterPro" id="IPR000182">
    <property type="entry name" value="GNAT_dom"/>
</dbReference>
<reference evidence="2" key="1">
    <citation type="submission" date="2023-06" db="EMBL/GenBank/DDBJ databases">
        <authorList>
            <consortium name="Lawrence Berkeley National Laboratory"/>
            <person name="Ahrendt S."/>
            <person name="Sahu N."/>
            <person name="Indic B."/>
            <person name="Wong-Bajracharya J."/>
            <person name="Merenyi Z."/>
            <person name="Ke H.-M."/>
            <person name="Monk M."/>
            <person name="Kocsube S."/>
            <person name="Drula E."/>
            <person name="Lipzen A."/>
            <person name="Balint B."/>
            <person name="Henrissat B."/>
            <person name="Andreopoulos B."/>
            <person name="Martin F.M."/>
            <person name="Harder C.B."/>
            <person name="Rigling D."/>
            <person name="Ford K.L."/>
            <person name="Foster G.D."/>
            <person name="Pangilinan J."/>
            <person name="Papanicolaou A."/>
            <person name="Barry K."/>
            <person name="LaButti K."/>
            <person name="Viragh M."/>
            <person name="Koriabine M."/>
            <person name="Yan M."/>
            <person name="Riley R."/>
            <person name="Champramary S."/>
            <person name="Plett K.L."/>
            <person name="Tsai I.J."/>
            <person name="Slot J."/>
            <person name="Sipos G."/>
            <person name="Plett J."/>
            <person name="Nagy L.G."/>
            <person name="Grigoriev I.V."/>
        </authorList>
    </citation>
    <scope>NUCLEOTIDE SEQUENCE</scope>
    <source>
        <strain evidence="2">FPL87.14</strain>
    </source>
</reference>
<protein>
    <recommendedName>
        <fullName evidence="1">N-acetyltransferase domain-containing protein</fullName>
    </recommendedName>
</protein>